<gene>
    <name evidence="1" type="ordered locus">Btus_2923</name>
</gene>
<dbReference type="SUPFAM" id="SSF143011">
    <property type="entry name" value="RelE-like"/>
    <property type="match status" value="1"/>
</dbReference>
<proteinExistence type="predicted"/>
<protein>
    <submittedName>
        <fullName evidence="1">Cytotoxic translational repressor</fullName>
    </submittedName>
</protein>
<reference evidence="1 2" key="1">
    <citation type="journal article" date="2011" name="Stand. Genomic Sci.">
        <title>Complete genome sequence of the thermophilic, hydrogen-oxidizing Bacillus tusciae type strain (T2) and reclassification in the new genus, Kyrpidia gen. nov. as Kyrpidia tusciae comb. nov. and emendation of the family Alicyclobacillaceae da Costa and Rainey, 2010.</title>
        <authorList>
            <person name="Klenk H.P."/>
            <person name="Lapidus A."/>
            <person name="Chertkov O."/>
            <person name="Copeland A."/>
            <person name="Del Rio T.G."/>
            <person name="Nolan M."/>
            <person name="Lucas S."/>
            <person name="Chen F."/>
            <person name="Tice H."/>
            <person name="Cheng J.F."/>
            <person name="Han C."/>
            <person name="Bruce D."/>
            <person name="Goodwin L."/>
            <person name="Pitluck S."/>
            <person name="Pati A."/>
            <person name="Ivanova N."/>
            <person name="Mavromatis K."/>
            <person name="Daum C."/>
            <person name="Chen A."/>
            <person name="Palaniappan K."/>
            <person name="Chang Y.J."/>
            <person name="Land M."/>
            <person name="Hauser L."/>
            <person name="Jeffries C.D."/>
            <person name="Detter J.C."/>
            <person name="Rohde M."/>
            <person name="Abt B."/>
            <person name="Pukall R."/>
            <person name="Goker M."/>
            <person name="Bristow J."/>
            <person name="Markowitz V."/>
            <person name="Hugenholtz P."/>
            <person name="Eisen J.A."/>
        </authorList>
    </citation>
    <scope>NUCLEOTIDE SEQUENCE [LARGE SCALE GENOMIC DNA]</scope>
    <source>
        <strain evidence="1 2">DSM 2912</strain>
    </source>
</reference>
<organism evidence="1 2">
    <name type="scientific">Kyrpidia tusciae (strain DSM 2912 / NBRC 15312 / T2)</name>
    <name type="common">Bacillus tusciae</name>
    <dbReference type="NCBI Taxonomy" id="562970"/>
    <lineage>
        <taxon>Bacteria</taxon>
        <taxon>Bacillati</taxon>
        <taxon>Bacillota</taxon>
        <taxon>Bacilli</taxon>
        <taxon>Bacillales</taxon>
        <taxon>Alicyclobacillaceae</taxon>
        <taxon>Kyrpidia</taxon>
    </lineage>
</organism>
<dbReference type="HOGENOM" id="CLU_161929_0_1_9"/>
<dbReference type="InterPro" id="IPR035093">
    <property type="entry name" value="RelE/ParE_toxin_dom_sf"/>
</dbReference>
<dbReference type="RefSeq" id="WP_013076840.1">
    <property type="nucleotide sequence ID" value="NC_014098.1"/>
</dbReference>
<dbReference type="OrthoDB" id="5521312at2"/>
<name>D5WVL6_KYRT2</name>
<accession>D5WVL6</accession>
<dbReference type="KEGG" id="bts:Btus_2923"/>
<dbReference type="EMBL" id="CP002017">
    <property type="protein sequence ID" value="ADG07559.1"/>
    <property type="molecule type" value="Genomic_DNA"/>
</dbReference>
<dbReference type="Proteomes" id="UP000002368">
    <property type="component" value="Chromosome"/>
</dbReference>
<keyword evidence="2" id="KW-1185">Reference proteome</keyword>
<dbReference type="AlphaFoldDB" id="D5WVL6"/>
<dbReference type="Gene3D" id="3.30.2310.20">
    <property type="entry name" value="RelE-like"/>
    <property type="match status" value="1"/>
</dbReference>
<sequence>MKIETTQRFDRQYAKLVRANPGIRPAVHKTLQLLERFPPAHPSLRFKRVRGTDALYECSVNMDIRITLEFVGNDTFLLRNIDHHDPAFRR</sequence>
<dbReference type="STRING" id="562970.Btus_2923"/>
<evidence type="ECO:0000313" key="2">
    <source>
        <dbReference type="Proteomes" id="UP000002368"/>
    </source>
</evidence>
<dbReference type="eggNOG" id="COG2026">
    <property type="taxonomic scope" value="Bacteria"/>
</dbReference>
<evidence type="ECO:0000313" key="1">
    <source>
        <dbReference type="EMBL" id="ADG07559.1"/>
    </source>
</evidence>